<dbReference type="KEGG" id="dco:SAMEA4475696_1732"/>
<gene>
    <name evidence="1" type="ORF">SAMEA4475696_01732</name>
</gene>
<dbReference type="AlphaFoldDB" id="A0A239VMZ9"/>
<name>A0A239VMZ9_9MICO</name>
<proteinExistence type="predicted"/>
<sequence length="41" mass="4734">MRTLWGRQRECVAGDEGEEELGSTVDVLFTRVVPRLWRDNG</sequence>
<organism evidence="1 2">
    <name type="scientific">Dermatophilus congolensis</name>
    <dbReference type="NCBI Taxonomy" id="1863"/>
    <lineage>
        <taxon>Bacteria</taxon>
        <taxon>Bacillati</taxon>
        <taxon>Actinomycetota</taxon>
        <taxon>Actinomycetes</taxon>
        <taxon>Micrococcales</taxon>
        <taxon>Dermatophilaceae</taxon>
        <taxon>Dermatophilus</taxon>
    </lineage>
</organism>
<protein>
    <submittedName>
        <fullName evidence="1">Uncharacterized protein</fullName>
    </submittedName>
</protein>
<reference evidence="1 2" key="1">
    <citation type="submission" date="2017-06" db="EMBL/GenBank/DDBJ databases">
        <authorList>
            <consortium name="Pathogen Informatics"/>
        </authorList>
    </citation>
    <scope>NUCLEOTIDE SEQUENCE [LARGE SCALE GENOMIC DNA]</scope>
    <source>
        <strain evidence="1 2">NCTC13039</strain>
    </source>
</reference>
<accession>A0A239VMZ9</accession>
<dbReference type="EMBL" id="LT906453">
    <property type="protein sequence ID" value="SNV23103.1"/>
    <property type="molecule type" value="Genomic_DNA"/>
</dbReference>
<evidence type="ECO:0000313" key="1">
    <source>
        <dbReference type="EMBL" id="SNV23103.1"/>
    </source>
</evidence>
<dbReference type="Proteomes" id="UP000242637">
    <property type="component" value="Chromosome 1"/>
</dbReference>
<keyword evidence="2" id="KW-1185">Reference proteome</keyword>
<evidence type="ECO:0000313" key="2">
    <source>
        <dbReference type="Proteomes" id="UP000242637"/>
    </source>
</evidence>